<evidence type="ECO:0000256" key="9">
    <source>
        <dbReference type="SAM" id="SignalP"/>
    </source>
</evidence>
<dbReference type="FunFam" id="2.10.25.10:FF:000038">
    <property type="entry name" value="Fibrillin 2"/>
    <property type="match status" value="2"/>
</dbReference>
<keyword evidence="13" id="KW-1185">Reference proteome</keyword>
<keyword evidence="4 7" id="KW-1015">Disulfide bond</keyword>
<dbReference type="Pfam" id="PF12661">
    <property type="entry name" value="hEGF"/>
    <property type="match status" value="1"/>
</dbReference>
<feature type="domain" description="EGF-like" evidence="10">
    <location>
        <begin position="243"/>
        <end position="283"/>
    </location>
</feature>
<evidence type="ECO:0000256" key="8">
    <source>
        <dbReference type="SAM" id="MobiDB-lite"/>
    </source>
</evidence>
<dbReference type="EMBL" id="JAIZAY010000015">
    <property type="protein sequence ID" value="KAJ8027830.1"/>
    <property type="molecule type" value="Genomic_DNA"/>
</dbReference>
<dbReference type="InterPro" id="IPR052235">
    <property type="entry name" value="Nephronectin_domain"/>
</dbReference>
<dbReference type="PROSITE" id="PS01187">
    <property type="entry name" value="EGF_CA"/>
    <property type="match status" value="2"/>
</dbReference>
<comment type="caution">
    <text evidence="6">Lacks conserved residue(s) required for the propagation of feature annotation.</text>
</comment>
<accession>A0A9Q1BJW4</accession>
<dbReference type="InterPro" id="IPR000152">
    <property type="entry name" value="EGF-type_Asp/Asn_hydroxyl_site"/>
</dbReference>
<dbReference type="PROSITE" id="PS50026">
    <property type="entry name" value="EGF_3"/>
    <property type="match status" value="3"/>
</dbReference>
<feature type="signal peptide" evidence="9">
    <location>
        <begin position="1"/>
        <end position="25"/>
    </location>
</feature>
<dbReference type="AlphaFoldDB" id="A0A9Q1BJW4"/>
<evidence type="ECO:0000313" key="13">
    <source>
        <dbReference type="Proteomes" id="UP001152320"/>
    </source>
</evidence>
<dbReference type="PROSITE" id="PS50923">
    <property type="entry name" value="SUSHI"/>
    <property type="match status" value="1"/>
</dbReference>
<dbReference type="CDD" id="cd00054">
    <property type="entry name" value="EGF_CA"/>
    <property type="match status" value="2"/>
</dbReference>
<dbReference type="InterPro" id="IPR000436">
    <property type="entry name" value="Sushi_SCR_CCP_dom"/>
</dbReference>
<evidence type="ECO:0000256" key="1">
    <source>
        <dbReference type="ARBA" id="ARBA00022536"/>
    </source>
</evidence>
<dbReference type="GO" id="GO:0005509">
    <property type="term" value="F:calcium ion binding"/>
    <property type="evidence" value="ECO:0007669"/>
    <property type="project" value="InterPro"/>
</dbReference>
<dbReference type="SUPFAM" id="SSF57184">
    <property type="entry name" value="Growth factor receptor domain"/>
    <property type="match status" value="2"/>
</dbReference>
<comment type="caution">
    <text evidence="12">The sequence shown here is derived from an EMBL/GenBank/DDBJ whole genome shotgun (WGS) entry which is preliminary data.</text>
</comment>
<dbReference type="Proteomes" id="UP001152320">
    <property type="component" value="Chromosome 15"/>
</dbReference>
<evidence type="ECO:0000256" key="2">
    <source>
        <dbReference type="ARBA" id="ARBA00022729"/>
    </source>
</evidence>
<dbReference type="PROSITE" id="PS00022">
    <property type="entry name" value="EGF_1"/>
    <property type="match status" value="1"/>
</dbReference>
<evidence type="ECO:0000256" key="7">
    <source>
        <dbReference type="PROSITE-ProRule" id="PRU00302"/>
    </source>
</evidence>
<evidence type="ECO:0000256" key="4">
    <source>
        <dbReference type="ARBA" id="ARBA00023157"/>
    </source>
</evidence>
<dbReference type="InterPro" id="IPR024731">
    <property type="entry name" value="NELL2-like_EGF"/>
</dbReference>
<feature type="region of interest" description="Disordered" evidence="8">
    <location>
        <begin position="36"/>
        <end position="55"/>
    </location>
</feature>
<dbReference type="Gene3D" id="2.10.25.10">
    <property type="entry name" value="Laminin"/>
    <property type="match status" value="6"/>
</dbReference>
<dbReference type="InterPro" id="IPR001881">
    <property type="entry name" value="EGF-like_Ca-bd_dom"/>
</dbReference>
<dbReference type="SUPFAM" id="SSF57535">
    <property type="entry name" value="Complement control module/SCR domain"/>
    <property type="match status" value="1"/>
</dbReference>
<dbReference type="PROSITE" id="PS00010">
    <property type="entry name" value="ASX_HYDROXYL"/>
    <property type="match status" value="3"/>
</dbReference>
<dbReference type="CDD" id="cd00033">
    <property type="entry name" value="CCP"/>
    <property type="match status" value="1"/>
</dbReference>
<dbReference type="InterPro" id="IPR000742">
    <property type="entry name" value="EGF"/>
</dbReference>
<dbReference type="Pfam" id="PF00084">
    <property type="entry name" value="Sushi"/>
    <property type="match status" value="1"/>
</dbReference>
<dbReference type="SMART" id="SM00181">
    <property type="entry name" value="EGF"/>
    <property type="match status" value="6"/>
</dbReference>
<keyword evidence="5" id="KW-0325">Glycoprotein</keyword>
<dbReference type="Pfam" id="PF10577">
    <property type="entry name" value="FAM171A1-2-B_N"/>
    <property type="match status" value="1"/>
</dbReference>
<reference evidence="12" key="1">
    <citation type="submission" date="2021-10" db="EMBL/GenBank/DDBJ databases">
        <title>Tropical sea cucumber genome reveals ecological adaptation and Cuvierian tubules defense mechanism.</title>
        <authorList>
            <person name="Chen T."/>
        </authorList>
    </citation>
    <scope>NUCLEOTIDE SEQUENCE</scope>
    <source>
        <strain evidence="12">Nanhai2018</strain>
        <tissue evidence="12">Muscle</tissue>
    </source>
</reference>
<dbReference type="OrthoDB" id="10060424at2759"/>
<dbReference type="InterPro" id="IPR009030">
    <property type="entry name" value="Growth_fac_rcpt_cys_sf"/>
</dbReference>
<dbReference type="InterPro" id="IPR048530">
    <property type="entry name" value="FAM171_N"/>
</dbReference>
<gene>
    <name evidence="12" type="ORF">HOLleu_29898</name>
</gene>
<feature type="chain" id="PRO_5040451739" evidence="9">
    <location>
        <begin position="26"/>
        <end position="853"/>
    </location>
</feature>
<feature type="compositionally biased region" description="Low complexity" evidence="8">
    <location>
        <begin position="36"/>
        <end position="46"/>
    </location>
</feature>
<evidence type="ECO:0000256" key="5">
    <source>
        <dbReference type="ARBA" id="ARBA00023180"/>
    </source>
</evidence>
<evidence type="ECO:0000259" key="11">
    <source>
        <dbReference type="PROSITE" id="PS50923"/>
    </source>
</evidence>
<sequence>MKFNGGLRLFAPLLLCLQATDLVKSYGAFFPASLSRGRPSSMSRGRTNSRSRYNPYKNSAPAGVFCKNGQFAYGCCKGWQRNAFGQCQPVCESRCMHGRCIGPNRCQCDAGWKGKTCNQDYNECAVRPCAHRCMNTQGSYKCYCEHGYLLLPDGRSCTADDRCYKTRCAFGCLQFEDGFRCYCPDGLQLTSDGLGCQDIDECADGQRRCAKNRRCVNTYGNYMCLCPEGYHYAYVEGSLDCVDMNECDMKMDKCDENAHCINAPNGYDCQCNQGYIGDGYRCIELATPGEAQQQVKAVYEIPDSRSCSSVPAPCFPGTDCVDTEVDISTIDLDQTDSARSFKCGECPSGLAGDGIDCAPSQIELRILVTDTTEDLSVPSAEVTAFDLSNEGRRLTSSLTDNNGVAVIEVPMFSDLILTASKESYVDNSVTYQTVPGGNPFLEIGITRVTDEIVGTYNPQEEASFRFTRSADNSFLGAINIPRGGLDVAAGTDESAYMIVPDAGNATELGLAPVLQADPSSAPIQPSQLGQEGALSGLAESLPLRGNGRTQNGKKISNKRGKGNRQTPRRGSLADDASVQDSLQIETNLPNPSIKKSPLDAVALAYISLRDDQGDVRDRLLQPLIIEIPLSKYENKGLQHGDEMAAWRYDDIHGRWTHAGTGVIRSLPGDPNSLIFVYETTHLGWIAAASLAQSLKKIIIFTCTDATCRKRVPHVPLWLHGMDSVYAELVTTDNNGKGEIVVRQGSKFTLEHRCNGKSKHFHGSSDVKQIDLTIHGEFECPDPGEPDNGVRFGDDFTFGSEVTYFCFAGYNMQGSSRRFCNGCGIWSGYQTFCVENVDSDFSSLSSLQHGDYSY</sequence>
<dbReference type="Pfam" id="PF07645">
    <property type="entry name" value="EGF_CA"/>
    <property type="match status" value="2"/>
</dbReference>
<keyword evidence="2 9" id="KW-0732">Signal</keyword>
<evidence type="ECO:0000259" key="10">
    <source>
        <dbReference type="PROSITE" id="PS50026"/>
    </source>
</evidence>
<dbReference type="InterPro" id="IPR013032">
    <property type="entry name" value="EGF-like_CS"/>
</dbReference>
<feature type="domain" description="EGF-like" evidence="10">
    <location>
        <begin position="120"/>
        <end position="158"/>
    </location>
</feature>
<protein>
    <submittedName>
        <fullName evidence="12">Epidermal growth factor-like protein 6</fullName>
    </submittedName>
</protein>
<feature type="disulfide bond" evidence="7">
    <location>
        <begin position="805"/>
        <end position="832"/>
    </location>
</feature>
<feature type="domain" description="EGF-like" evidence="10">
    <location>
        <begin position="198"/>
        <end position="236"/>
    </location>
</feature>
<dbReference type="InterPro" id="IPR049883">
    <property type="entry name" value="NOTCH1_EGF-like"/>
</dbReference>
<keyword evidence="1 6" id="KW-0245">EGF-like domain</keyword>
<dbReference type="SMART" id="SM00032">
    <property type="entry name" value="CCP"/>
    <property type="match status" value="1"/>
</dbReference>
<evidence type="ECO:0000313" key="12">
    <source>
        <dbReference type="EMBL" id="KAJ8027830.1"/>
    </source>
</evidence>
<feature type="domain" description="Sushi" evidence="11">
    <location>
        <begin position="777"/>
        <end position="834"/>
    </location>
</feature>
<dbReference type="PROSITE" id="PS01186">
    <property type="entry name" value="EGF_2"/>
    <property type="match status" value="3"/>
</dbReference>
<feature type="region of interest" description="Disordered" evidence="8">
    <location>
        <begin position="540"/>
        <end position="578"/>
    </location>
</feature>
<keyword evidence="3" id="KW-0677">Repeat</keyword>
<evidence type="ECO:0000256" key="6">
    <source>
        <dbReference type="PROSITE-ProRule" id="PRU00076"/>
    </source>
</evidence>
<dbReference type="InterPro" id="IPR018097">
    <property type="entry name" value="EGF_Ca-bd_CS"/>
</dbReference>
<dbReference type="PANTHER" id="PTHR24050">
    <property type="entry name" value="PA14 DOMAIN-CONTAINING PROTEIN"/>
    <property type="match status" value="1"/>
</dbReference>
<evidence type="ECO:0000256" key="3">
    <source>
        <dbReference type="ARBA" id="ARBA00022737"/>
    </source>
</evidence>
<dbReference type="Pfam" id="PF12947">
    <property type="entry name" value="EGF_3"/>
    <property type="match status" value="1"/>
</dbReference>
<proteinExistence type="predicted"/>
<keyword evidence="7" id="KW-0768">Sushi</keyword>
<organism evidence="12 13">
    <name type="scientific">Holothuria leucospilota</name>
    <name type="common">Black long sea cucumber</name>
    <name type="synonym">Mertensiothuria leucospilota</name>
    <dbReference type="NCBI Taxonomy" id="206669"/>
    <lineage>
        <taxon>Eukaryota</taxon>
        <taxon>Metazoa</taxon>
        <taxon>Echinodermata</taxon>
        <taxon>Eleutherozoa</taxon>
        <taxon>Echinozoa</taxon>
        <taxon>Holothuroidea</taxon>
        <taxon>Aspidochirotacea</taxon>
        <taxon>Aspidochirotida</taxon>
        <taxon>Holothuriidae</taxon>
        <taxon>Holothuria</taxon>
    </lineage>
</organism>
<dbReference type="Gene3D" id="2.10.70.10">
    <property type="entry name" value="Complement Module, domain 1"/>
    <property type="match status" value="1"/>
</dbReference>
<dbReference type="PANTHER" id="PTHR24050:SF28">
    <property type="entry name" value="UROMODULIN-LIKE"/>
    <property type="match status" value="1"/>
</dbReference>
<dbReference type="SMART" id="SM00179">
    <property type="entry name" value="EGF_CA"/>
    <property type="match status" value="4"/>
</dbReference>
<name>A0A9Q1BJW4_HOLLE</name>
<dbReference type="InterPro" id="IPR035976">
    <property type="entry name" value="Sushi/SCR/CCP_sf"/>
</dbReference>